<dbReference type="InterPro" id="IPR006016">
    <property type="entry name" value="UspA"/>
</dbReference>
<dbReference type="Proteomes" id="UP000005439">
    <property type="component" value="Chromosome"/>
</dbReference>
<name>G8TSU3_SULAD</name>
<dbReference type="EMBL" id="CP003179">
    <property type="protein sequence ID" value="AEW04470.1"/>
    <property type="molecule type" value="Genomic_DNA"/>
</dbReference>
<dbReference type="CDD" id="cd00293">
    <property type="entry name" value="USP-like"/>
    <property type="match status" value="1"/>
</dbReference>
<dbReference type="HOGENOM" id="CLU_049301_16_2_9"/>
<dbReference type="SUPFAM" id="SSF52402">
    <property type="entry name" value="Adenine nucleotide alpha hydrolases-like"/>
    <property type="match status" value="1"/>
</dbReference>
<protein>
    <submittedName>
        <fullName evidence="3">UspA domain-containing protein</fullName>
    </submittedName>
</protein>
<gene>
    <name evidence="3" type="ordered locus">Sulac_0968</name>
</gene>
<dbReference type="PATRIC" id="fig|679936.5.peg.1025"/>
<dbReference type="InterPro" id="IPR006015">
    <property type="entry name" value="Universal_stress_UspA"/>
</dbReference>
<dbReference type="STRING" id="679936.Sulac_0968"/>
<dbReference type="PANTHER" id="PTHR46268">
    <property type="entry name" value="STRESS RESPONSE PROTEIN NHAX"/>
    <property type="match status" value="1"/>
</dbReference>
<comment type="similarity">
    <text evidence="1">Belongs to the universal stress protein A family.</text>
</comment>
<dbReference type="PRINTS" id="PR01438">
    <property type="entry name" value="UNVRSLSTRESS"/>
</dbReference>
<evidence type="ECO:0000313" key="3">
    <source>
        <dbReference type="EMBL" id="AEW04470.1"/>
    </source>
</evidence>
<feature type="domain" description="UspA" evidence="2">
    <location>
        <begin position="6"/>
        <end position="150"/>
    </location>
</feature>
<dbReference type="AlphaFoldDB" id="G8TSU3"/>
<proteinExistence type="inferred from homology"/>
<reference evidence="3 4" key="2">
    <citation type="journal article" date="2012" name="Stand. Genomic Sci.">
        <title>Complete genome sequence of the moderately thermophilic mineral-sulfide-oxidizing firmicute Sulfobacillus acidophilus type strain (NAL(T)).</title>
        <authorList>
            <person name="Anderson I."/>
            <person name="Chertkov O."/>
            <person name="Chen A."/>
            <person name="Saunders E."/>
            <person name="Lapidus A."/>
            <person name="Nolan M."/>
            <person name="Lucas S."/>
            <person name="Hammon N."/>
            <person name="Deshpande S."/>
            <person name="Cheng J.F."/>
            <person name="Han C."/>
            <person name="Tapia R."/>
            <person name="Goodwin L.A."/>
            <person name="Pitluck S."/>
            <person name="Liolios K."/>
            <person name="Pagani I."/>
            <person name="Ivanova N."/>
            <person name="Mikhailova N."/>
            <person name="Pati A."/>
            <person name="Palaniappan K."/>
            <person name="Land M."/>
            <person name="Pan C."/>
            <person name="Rohde M."/>
            <person name="Pukall R."/>
            <person name="Goker M."/>
            <person name="Detter J.C."/>
            <person name="Woyke T."/>
            <person name="Bristow J."/>
            <person name="Eisen J.A."/>
            <person name="Markowitz V."/>
            <person name="Hugenholtz P."/>
            <person name="Kyrpides N.C."/>
            <person name="Klenk H.P."/>
            <person name="Mavromatis K."/>
        </authorList>
    </citation>
    <scope>NUCLEOTIDE SEQUENCE [LARGE SCALE GENOMIC DNA]</scope>
    <source>
        <strain evidence="4">ATCC 700253 / DSM 10332 / NAL</strain>
    </source>
</reference>
<reference evidence="4" key="1">
    <citation type="submission" date="2011-12" db="EMBL/GenBank/DDBJ databases">
        <title>The complete genome of chromosome of Sulfobacillus acidophilus DSM 10332.</title>
        <authorList>
            <person name="Lucas S."/>
            <person name="Han J."/>
            <person name="Lapidus A."/>
            <person name="Bruce D."/>
            <person name="Goodwin L."/>
            <person name="Pitluck S."/>
            <person name="Peters L."/>
            <person name="Kyrpides N."/>
            <person name="Mavromatis K."/>
            <person name="Ivanova N."/>
            <person name="Mikhailova N."/>
            <person name="Chertkov O."/>
            <person name="Saunders E."/>
            <person name="Detter J.C."/>
            <person name="Tapia R."/>
            <person name="Han C."/>
            <person name="Land M."/>
            <person name="Hauser L."/>
            <person name="Markowitz V."/>
            <person name="Cheng J.-F."/>
            <person name="Hugenholtz P."/>
            <person name="Woyke T."/>
            <person name="Wu D."/>
            <person name="Pukall R."/>
            <person name="Gehrich-Schroeter G."/>
            <person name="Schneider S."/>
            <person name="Klenk H.-P."/>
            <person name="Eisen J.A."/>
        </authorList>
    </citation>
    <scope>NUCLEOTIDE SEQUENCE [LARGE SCALE GENOMIC DNA]</scope>
    <source>
        <strain evidence="4">ATCC 700253 / DSM 10332 / NAL</strain>
    </source>
</reference>
<dbReference type="InterPro" id="IPR014729">
    <property type="entry name" value="Rossmann-like_a/b/a_fold"/>
</dbReference>
<evidence type="ECO:0000313" key="4">
    <source>
        <dbReference type="Proteomes" id="UP000005439"/>
    </source>
</evidence>
<dbReference type="PANTHER" id="PTHR46268:SF6">
    <property type="entry name" value="UNIVERSAL STRESS PROTEIN UP12"/>
    <property type="match status" value="1"/>
</dbReference>
<dbReference type="Pfam" id="PF00582">
    <property type="entry name" value="Usp"/>
    <property type="match status" value="1"/>
</dbReference>
<accession>G8TSU3</accession>
<sequence length="154" mass="16440">MKALTLLLATDGSPSSLHAAEWLNQFVSPEHTQITLATVVTVPAIDHFATTGLYPNSGELYQEALEEAYQEAQKKAQTALTETAAKLTACPPVTTVTLSGNPADAIVDYAQSHHVDVIVMGRRGHSALGNLFGSVSFGVLQRSKIPVTIVEMDH</sequence>
<evidence type="ECO:0000256" key="1">
    <source>
        <dbReference type="ARBA" id="ARBA00008791"/>
    </source>
</evidence>
<organism evidence="3 4">
    <name type="scientific">Sulfobacillus acidophilus (strain ATCC 700253 / DSM 10332 / NAL)</name>
    <dbReference type="NCBI Taxonomy" id="679936"/>
    <lineage>
        <taxon>Bacteria</taxon>
        <taxon>Bacillati</taxon>
        <taxon>Bacillota</taxon>
        <taxon>Clostridia</taxon>
        <taxon>Eubacteriales</taxon>
        <taxon>Clostridiales Family XVII. Incertae Sedis</taxon>
        <taxon>Sulfobacillus</taxon>
    </lineage>
</organism>
<dbReference type="Gene3D" id="3.40.50.620">
    <property type="entry name" value="HUPs"/>
    <property type="match status" value="1"/>
</dbReference>
<evidence type="ECO:0000259" key="2">
    <source>
        <dbReference type="Pfam" id="PF00582"/>
    </source>
</evidence>
<keyword evidence="4" id="KW-1185">Reference proteome</keyword>
<dbReference type="KEGG" id="sap:Sulac_0968"/>